<evidence type="ECO:0000259" key="4">
    <source>
        <dbReference type="Pfam" id="PF00669"/>
    </source>
</evidence>
<keyword evidence="6" id="KW-0282">Flagellum</keyword>
<dbReference type="GO" id="GO:0005198">
    <property type="term" value="F:structural molecule activity"/>
    <property type="evidence" value="ECO:0007669"/>
    <property type="project" value="UniProtKB-UniRule"/>
</dbReference>
<gene>
    <name evidence="6" type="ORF">IPV69_09225</name>
</gene>
<comment type="similarity">
    <text evidence="1 3">Belongs to the bacterial flagellin family.</text>
</comment>
<organism evidence="6 7">
    <name type="scientific">Humisphaera borealis</name>
    <dbReference type="NCBI Taxonomy" id="2807512"/>
    <lineage>
        <taxon>Bacteria</taxon>
        <taxon>Pseudomonadati</taxon>
        <taxon>Planctomycetota</taxon>
        <taxon>Phycisphaerae</taxon>
        <taxon>Tepidisphaerales</taxon>
        <taxon>Tepidisphaeraceae</taxon>
        <taxon>Humisphaera</taxon>
    </lineage>
</organism>
<dbReference type="Pfam" id="PF00669">
    <property type="entry name" value="Flagellin_N"/>
    <property type="match status" value="1"/>
</dbReference>
<sequence>MARINTNVASLTAQRGLQRSQKQLGSTLQRLSTGLRINRGADDPAGLIASEGLRSEISGINQAIDNSQRASNVISTAEGSLNEVASLLLNIKSLVVQAANTGALSPEEIQANQLQVDSAVQSITRIANTTTFAGLKLINGSLDYVTSGVSGSAVTSLEISQANFGTRASIPVQVDVITSAKTAELQFRGSAIASGVTLEIGGVEGVQVLQFTAGTKTSAIAYAVNTLTDATGVTAGYITASAATSGITFNSIGYGSRQFVSVTAQSGVFGTVDSAGNSKARDIGQDVAATVNGALTVGDGLNLKLNTSSLEMSMTIDETFGIGQTSFAITGGGALFQLGAKVTSNQQVNVGIQSVAASKLGSKTVGFLNDVVTGGTSTLVGGNSADASKILETAIRQVAVLRGRLGAFEKNTLDTNINSLNIAMENVTASESSIRDADFAAETAALTRSQILTQAGTSVLATANATPQQVLSLLQ</sequence>
<dbReference type="SUPFAM" id="SSF64518">
    <property type="entry name" value="Phase 1 flagellin"/>
    <property type="match status" value="1"/>
</dbReference>
<feature type="domain" description="Flagellin C-terminal" evidence="5">
    <location>
        <begin position="389"/>
        <end position="474"/>
    </location>
</feature>
<dbReference type="EMBL" id="CP063458">
    <property type="protein sequence ID" value="QOV91517.1"/>
    <property type="molecule type" value="Genomic_DNA"/>
</dbReference>
<evidence type="ECO:0000259" key="5">
    <source>
        <dbReference type="Pfam" id="PF00700"/>
    </source>
</evidence>
<evidence type="ECO:0000313" key="7">
    <source>
        <dbReference type="Proteomes" id="UP000593765"/>
    </source>
</evidence>
<dbReference type="KEGG" id="hbs:IPV69_09225"/>
<evidence type="ECO:0000256" key="3">
    <source>
        <dbReference type="RuleBase" id="RU362073"/>
    </source>
</evidence>
<feature type="domain" description="Flagellin N-terminal" evidence="4">
    <location>
        <begin position="4"/>
        <end position="141"/>
    </location>
</feature>
<accession>A0A7M2X193</accession>
<dbReference type="PANTHER" id="PTHR42792:SF2">
    <property type="entry name" value="FLAGELLIN"/>
    <property type="match status" value="1"/>
</dbReference>
<dbReference type="InterPro" id="IPR001492">
    <property type="entry name" value="Flagellin"/>
</dbReference>
<dbReference type="InterPro" id="IPR001029">
    <property type="entry name" value="Flagellin_N"/>
</dbReference>
<evidence type="ECO:0000313" key="6">
    <source>
        <dbReference type="EMBL" id="QOV91517.1"/>
    </source>
</evidence>
<evidence type="ECO:0000256" key="2">
    <source>
        <dbReference type="ARBA" id="ARBA00023143"/>
    </source>
</evidence>
<dbReference type="GO" id="GO:0009288">
    <property type="term" value="C:bacterial-type flagellum"/>
    <property type="evidence" value="ECO:0007669"/>
    <property type="project" value="UniProtKB-SubCell"/>
</dbReference>
<protein>
    <recommendedName>
        <fullName evidence="3">Flagellin</fullName>
    </recommendedName>
</protein>
<comment type="subcellular location">
    <subcellularLocation>
        <location evidence="3">Secreted</location>
    </subcellularLocation>
    <subcellularLocation>
        <location evidence="3">Bacterial flagellum</location>
    </subcellularLocation>
</comment>
<dbReference type="Proteomes" id="UP000593765">
    <property type="component" value="Chromosome"/>
</dbReference>
<keyword evidence="6" id="KW-0966">Cell projection</keyword>
<keyword evidence="6" id="KW-0969">Cilium</keyword>
<keyword evidence="7" id="KW-1185">Reference proteome</keyword>
<dbReference type="Gene3D" id="6.10.10.10">
    <property type="entry name" value="Flagellar export chaperone, C-terminal domain"/>
    <property type="match status" value="1"/>
</dbReference>
<reference evidence="6 7" key="1">
    <citation type="submission" date="2020-10" db="EMBL/GenBank/DDBJ databases">
        <title>Wide distribution of Phycisphaera-like planctomycetes from WD2101 soil group in peatlands and genome analysis of the first cultivated representative.</title>
        <authorList>
            <person name="Dedysh S.N."/>
            <person name="Beletsky A.V."/>
            <person name="Ivanova A."/>
            <person name="Kulichevskaya I.S."/>
            <person name="Suzina N.E."/>
            <person name="Philippov D.A."/>
            <person name="Rakitin A.L."/>
            <person name="Mardanov A.V."/>
            <person name="Ravin N.V."/>
        </authorList>
    </citation>
    <scope>NUCLEOTIDE SEQUENCE [LARGE SCALE GENOMIC DNA]</scope>
    <source>
        <strain evidence="6 7">M1803</strain>
    </source>
</reference>
<dbReference type="GO" id="GO:0005576">
    <property type="term" value="C:extracellular region"/>
    <property type="evidence" value="ECO:0007669"/>
    <property type="project" value="UniProtKB-SubCell"/>
</dbReference>
<dbReference type="RefSeq" id="WP_206294814.1">
    <property type="nucleotide sequence ID" value="NZ_CP063458.1"/>
</dbReference>
<dbReference type="InterPro" id="IPR046358">
    <property type="entry name" value="Flagellin_C"/>
</dbReference>
<name>A0A7M2X193_9BACT</name>
<dbReference type="PRINTS" id="PR00207">
    <property type="entry name" value="FLAGELLIN"/>
</dbReference>
<dbReference type="InterPro" id="IPR042187">
    <property type="entry name" value="Flagellin_C_sub2"/>
</dbReference>
<dbReference type="PANTHER" id="PTHR42792">
    <property type="entry name" value="FLAGELLIN"/>
    <property type="match status" value="1"/>
</dbReference>
<dbReference type="Gene3D" id="1.20.1330.10">
    <property type="entry name" value="f41 fragment of flagellin, N-terminal domain"/>
    <property type="match status" value="2"/>
</dbReference>
<dbReference type="Pfam" id="PF00700">
    <property type="entry name" value="Flagellin_C"/>
    <property type="match status" value="1"/>
</dbReference>
<evidence type="ECO:0000256" key="1">
    <source>
        <dbReference type="ARBA" id="ARBA00005709"/>
    </source>
</evidence>
<comment type="function">
    <text evidence="3">Flagellin is the subunit protein which polymerizes to form the filaments of bacterial flagella.</text>
</comment>
<dbReference type="AlphaFoldDB" id="A0A7M2X193"/>
<proteinExistence type="inferred from homology"/>
<keyword evidence="3" id="KW-0964">Secreted</keyword>
<keyword evidence="2 3" id="KW-0975">Bacterial flagellum</keyword>